<evidence type="ECO:0000259" key="8">
    <source>
        <dbReference type="Pfam" id="PF04577"/>
    </source>
</evidence>
<comment type="subcellular location">
    <subcellularLocation>
        <location evidence="1">Golgi apparatus membrane</location>
        <topology evidence="1">Single-pass type II membrane protein</topology>
    </subcellularLocation>
</comment>
<feature type="domain" description="Glycosyltransferase 61 catalytic" evidence="8">
    <location>
        <begin position="780"/>
        <end position="875"/>
    </location>
</feature>
<feature type="domain" description="Glycosyltransferase 61 catalytic" evidence="8">
    <location>
        <begin position="253"/>
        <end position="351"/>
    </location>
</feature>
<evidence type="ECO:0000256" key="5">
    <source>
        <dbReference type="ARBA" id="ARBA00023180"/>
    </source>
</evidence>
<keyword evidence="3" id="KW-0328">Glycosyltransferase</keyword>
<feature type="compositionally biased region" description="Basic and acidic residues" evidence="6">
    <location>
        <begin position="491"/>
        <end position="502"/>
    </location>
</feature>
<sequence length="971" mass="108290">MASSGKASRLSHMRKCGMNCGGNSRRIVTQKLGLLLLTACCIILLRYSFSLSECSRRAIRELEPHGDPICDLDNPRTDFCEMDGDVRVVGKSSVVVVTHRHPRNAWRVKPYARKADPTAMANVKEVSVRLTGSAEAAPACAINHTVPAVVFAHGGYMGNYFHDFADLIVPLFATARQFHGEVQFLIADYKIWWLFKYRNIVEKLTRYEIIDLDKKDRVLCYPHVLIGLHSHDDLKVDSARTPNGYSTADYTKFIRMAYSLKRESAIRMGEQAGEKPRLLLIARKGTRKFTNVKEIVRMAEELSYEVVVADAKFEANVSEYAATVNSCDVMLGVHGSGLTNFFFLPTNAVVIQVVPLGNLEGMAKYDYGDPPMAAELHYLQYTISQEESTLSEQYPRDDPVQTCPEEGSRSAPVMAMPVASIAVVRSHQPGGGTMASKLRLTRNANQPRRFRFVLLILGCLVVTVTFLVVSKPQALVLPKLGFTPSLPPPPSDHDAVNGDDHGTQGAAHSESNNFPAIGEESLQGEKKEMVVDATPKEDTSLHELTEESGARADDLNSNQDETRERLTLPTVSNYTIDDRPQAAGEKSQAPKRKPLCDVSDRRADICEMDGDIRISGSSSSVVLMESPRTEETEIWHVHPYPRKGDEACLKGVRKLEVKASSEASPCTVNHDAPAVVFSTGGYTGNLFHDYSDLLVPLFLTARPFDGEVKLVVTDSKSWWITKYLLVLQKLSKYPVIDLDMDKEVHCFKQVTVGLRAHNEFHIDPERSPNGYTMIDFAKFMRSAFSSEREALLNIEDLAARKPRLLIVGRKQSRVLTNTKEIVEMAEELGFEVVVEEADAGSDLARVGRTVNSCDVMVGVHGTGLTNSVFLPMNAILIQIVPWGRLESKAMQDYGNPAKEMGLGYLEYSIAIEESSLREKYPRDHPVFTDPLSFHSRGYHVMRATFMDDQNVKLDVRKFKEVLWKALEHLIQ</sequence>
<keyword evidence="5" id="KW-0325">Glycoprotein</keyword>
<reference evidence="9" key="1">
    <citation type="submission" date="2022-05" db="EMBL/GenBank/DDBJ databases">
        <title>The Musa troglodytarum L. genome provides insights into the mechanism of non-climacteric behaviour and enrichment of carotenoids.</title>
        <authorList>
            <person name="Wang J."/>
        </authorList>
    </citation>
    <scope>NUCLEOTIDE SEQUENCE</scope>
    <source>
        <tissue evidence="9">Leaf</tissue>
    </source>
</reference>
<evidence type="ECO:0000256" key="7">
    <source>
        <dbReference type="SAM" id="Phobius"/>
    </source>
</evidence>
<keyword evidence="7" id="KW-0812">Transmembrane</keyword>
<proteinExistence type="predicted"/>
<feature type="compositionally biased region" description="Basic and acidic residues" evidence="6">
    <location>
        <begin position="531"/>
        <end position="566"/>
    </location>
</feature>
<keyword evidence="4" id="KW-0808">Transferase</keyword>
<dbReference type="AlphaFoldDB" id="A0A9E7I0Y2"/>
<dbReference type="PANTHER" id="PTHR20961:SF97">
    <property type="entry name" value="ALPHA-1,3-ARABINOSYLTRANSFERASE XAT3"/>
    <property type="match status" value="1"/>
</dbReference>
<dbReference type="Pfam" id="PF04577">
    <property type="entry name" value="Glyco_transf_61"/>
    <property type="match status" value="2"/>
</dbReference>
<accession>A0A9E7I0Y2</accession>
<keyword evidence="7" id="KW-0472">Membrane</keyword>
<comment type="pathway">
    <text evidence="2">Glycan metabolism.</text>
</comment>
<dbReference type="EMBL" id="CP097511">
    <property type="protein sequence ID" value="URE43650.1"/>
    <property type="molecule type" value="Genomic_DNA"/>
</dbReference>
<keyword evidence="7" id="KW-1133">Transmembrane helix</keyword>
<dbReference type="InterPro" id="IPR007657">
    <property type="entry name" value="Glycosyltransferase_61"/>
</dbReference>
<evidence type="ECO:0000256" key="4">
    <source>
        <dbReference type="ARBA" id="ARBA00022679"/>
    </source>
</evidence>
<name>A0A9E7I0Y2_9LILI</name>
<dbReference type="OrthoDB" id="529273at2759"/>
<feature type="region of interest" description="Disordered" evidence="6">
    <location>
        <begin position="486"/>
        <end position="514"/>
    </location>
</feature>
<dbReference type="InterPro" id="IPR049625">
    <property type="entry name" value="Glyco_transf_61_cat"/>
</dbReference>
<evidence type="ECO:0000256" key="2">
    <source>
        <dbReference type="ARBA" id="ARBA00004881"/>
    </source>
</evidence>
<dbReference type="GO" id="GO:0016763">
    <property type="term" value="F:pentosyltransferase activity"/>
    <property type="evidence" value="ECO:0007669"/>
    <property type="project" value="UniProtKB-ARBA"/>
</dbReference>
<organism evidence="9 10">
    <name type="scientific">Musa troglodytarum</name>
    <name type="common">fe'i banana</name>
    <dbReference type="NCBI Taxonomy" id="320322"/>
    <lineage>
        <taxon>Eukaryota</taxon>
        <taxon>Viridiplantae</taxon>
        <taxon>Streptophyta</taxon>
        <taxon>Embryophyta</taxon>
        <taxon>Tracheophyta</taxon>
        <taxon>Spermatophyta</taxon>
        <taxon>Magnoliopsida</taxon>
        <taxon>Liliopsida</taxon>
        <taxon>Zingiberales</taxon>
        <taxon>Musaceae</taxon>
        <taxon>Musa</taxon>
    </lineage>
</organism>
<dbReference type="PANTHER" id="PTHR20961">
    <property type="entry name" value="GLYCOSYLTRANSFERASE"/>
    <property type="match status" value="1"/>
</dbReference>
<feature type="region of interest" description="Disordered" evidence="6">
    <location>
        <begin position="531"/>
        <end position="594"/>
    </location>
</feature>
<feature type="transmembrane region" description="Helical" evidence="7">
    <location>
        <begin position="450"/>
        <end position="469"/>
    </location>
</feature>
<evidence type="ECO:0000256" key="1">
    <source>
        <dbReference type="ARBA" id="ARBA00004323"/>
    </source>
</evidence>
<dbReference type="GO" id="GO:0000139">
    <property type="term" value="C:Golgi membrane"/>
    <property type="evidence" value="ECO:0007669"/>
    <property type="project" value="UniProtKB-SubCell"/>
</dbReference>
<evidence type="ECO:0000256" key="6">
    <source>
        <dbReference type="SAM" id="MobiDB-lite"/>
    </source>
</evidence>
<keyword evidence="10" id="KW-1185">Reference proteome</keyword>
<evidence type="ECO:0000313" key="9">
    <source>
        <dbReference type="EMBL" id="URE43650.1"/>
    </source>
</evidence>
<protein>
    <submittedName>
        <fullName evidence="9">Glycosyltransferase</fullName>
    </submittedName>
</protein>
<evidence type="ECO:0000313" key="10">
    <source>
        <dbReference type="Proteomes" id="UP001055439"/>
    </source>
</evidence>
<gene>
    <name evidence="9" type="ORF">MUK42_25108</name>
</gene>
<evidence type="ECO:0000256" key="3">
    <source>
        <dbReference type="ARBA" id="ARBA00022676"/>
    </source>
</evidence>
<dbReference type="Proteomes" id="UP001055439">
    <property type="component" value="Chromosome 9"/>
</dbReference>